<name>A0ABC8U154_9AQUA</name>
<gene>
    <name evidence="2" type="ORF">ILEXP_LOCUS45308</name>
</gene>
<feature type="compositionally biased region" description="Basic and acidic residues" evidence="1">
    <location>
        <begin position="239"/>
        <end position="251"/>
    </location>
</feature>
<dbReference type="AlphaFoldDB" id="A0ABC8U154"/>
<dbReference type="EMBL" id="CAUOFW020006625">
    <property type="protein sequence ID" value="CAK9175504.1"/>
    <property type="molecule type" value="Genomic_DNA"/>
</dbReference>
<comment type="caution">
    <text evidence="2">The sequence shown here is derived from an EMBL/GenBank/DDBJ whole genome shotgun (WGS) entry which is preliminary data.</text>
</comment>
<feature type="region of interest" description="Disordered" evidence="1">
    <location>
        <begin position="229"/>
        <end position="278"/>
    </location>
</feature>
<keyword evidence="3" id="KW-1185">Reference proteome</keyword>
<evidence type="ECO:0000256" key="1">
    <source>
        <dbReference type="SAM" id="MobiDB-lite"/>
    </source>
</evidence>
<dbReference type="PANTHER" id="PTHR38371:SF1">
    <property type="entry name" value="RHO GTPASE-ACTIVATING PROTEIN"/>
    <property type="match status" value="1"/>
</dbReference>
<proteinExistence type="predicted"/>
<dbReference type="PANTHER" id="PTHR38371">
    <property type="entry name" value="RHO GTPASE-ACTIVATING PROTEIN"/>
    <property type="match status" value="1"/>
</dbReference>
<feature type="region of interest" description="Disordered" evidence="1">
    <location>
        <begin position="68"/>
        <end position="106"/>
    </location>
</feature>
<dbReference type="Proteomes" id="UP001642360">
    <property type="component" value="Unassembled WGS sequence"/>
</dbReference>
<reference evidence="2 3" key="1">
    <citation type="submission" date="2024-02" db="EMBL/GenBank/DDBJ databases">
        <authorList>
            <person name="Vignale AGUSTIN F."/>
            <person name="Sosa J E."/>
            <person name="Modenutti C."/>
        </authorList>
    </citation>
    <scope>NUCLEOTIDE SEQUENCE [LARGE SCALE GENOMIC DNA]</scope>
</reference>
<protein>
    <submittedName>
        <fullName evidence="2">Uncharacterized protein</fullName>
    </submittedName>
</protein>
<evidence type="ECO:0000313" key="2">
    <source>
        <dbReference type="EMBL" id="CAK9175504.1"/>
    </source>
</evidence>
<sequence length="361" mass="40486">MHSTSKFSLRGLGVLTKEPACQRKKTTKKHFSDPQVSVNMEAGSNKMMFPKLTVSPLRRFQLIDSDSDSDFGDPCFSEGANRGTNKLDSSLKERPSSNSGQRAASIEQWKTKESVSMACTEDLWKDFCSEKGFHIPTPALDEVCEEYFRSVKDKNVAKNSNKGCHENSNVRKNDEQQWDVGNASVHRYFFHDDPRIQKLVRSRLPNFFPVGAVNNRGYKPPDASVIDYMGQFGNGEGSKQADGKHNSEVGSRRSRNNSKKSKAEELPQGSGSWMNPKRCTEIPKDAGKRRVHAVGQSAGHWYTGPDGKRVTVCSMSTTCKVAIDAIRTIVPRGVGAAEVFAKLYFWFSLFMRIKRLCSFWC</sequence>
<accession>A0ABC8U154</accession>
<organism evidence="2 3">
    <name type="scientific">Ilex paraguariensis</name>
    <name type="common">yerba mate</name>
    <dbReference type="NCBI Taxonomy" id="185542"/>
    <lineage>
        <taxon>Eukaryota</taxon>
        <taxon>Viridiplantae</taxon>
        <taxon>Streptophyta</taxon>
        <taxon>Embryophyta</taxon>
        <taxon>Tracheophyta</taxon>
        <taxon>Spermatophyta</taxon>
        <taxon>Magnoliopsida</taxon>
        <taxon>eudicotyledons</taxon>
        <taxon>Gunneridae</taxon>
        <taxon>Pentapetalae</taxon>
        <taxon>asterids</taxon>
        <taxon>campanulids</taxon>
        <taxon>Aquifoliales</taxon>
        <taxon>Aquifoliaceae</taxon>
        <taxon>Ilex</taxon>
    </lineage>
</organism>
<evidence type="ECO:0000313" key="3">
    <source>
        <dbReference type="Proteomes" id="UP001642360"/>
    </source>
</evidence>